<sequence>MWWIQLKRNRLMAKGSGADTSSLENAAHLLIVHAANVSRACVKLADCVGERAFHNMGMAVDTVQLRKHLEWFGWLHDLGKANSHFQSILIHSGHPTTVQMLRHEAVSGILMNLEPNLCKWLHLFPDDTRYLLLSAVVGHHIKFDRGVTARPSTEMQVLTSNPEWLEILQEISSHFQLPDPVPSSQNLVMSFTKRDLALRAADELTKLQRELEKWALKFRTNNDVKKRLALTKTLGIAGDVVASALGELGQSADEIEEYIDDHLVGTGLTQTDLDELLEKSMRSHGKAISLRSFQKEAATSTSTVTLIEAGCGSGKSLAAYLWAKSWCRSHPGRLFFCMPTMGTATEQYLDYALHGDVGAKLIHSKANVDLERIRTLLADQVEEDGLDASERFHKQQDVVESLAIWSTPLVVCTVDTVLGLLVNSRRALYSFPAIMNGLFVIDEIHALDERMFKLLLAFLKYFPNLPVLLMTASLPDWKKQLLYQVRNDLHVISGPQELEELQRYQLVQDVQSEEVQSWIRQTLADGGKVLWVRNQVEWAMETYRECQKLFPECDVEVYHSRFRYKDRSERHRKVIDQFKEHNKPIILVATQVAEMSLDLSADLLISDIAPIPALIQRLGRVNRRATPDQTVLPKPALILPLEGNNCNPYKEEELKCAQAWIASLIQLNRTISQKDLKEISAMHEQERKISLTEVEQIANFFSGMWETSPHSLREPGYTVPVLLESDVFAYRRENGKEPHRDWIREHEIQMPIRKEIFLWQKVRGIPVAPTGAIQYNFDVMTSRGEGATWSIN</sequence>
<evidence type="ECO:0000259" key="11">
    <source>
        <dbReference type="PROSITE" id="PS51192"/>
    </source>
</evidence>
<comment type="similarity">
    <text evidence="2">In the central section; belongs to the CRISPR-associated helicase Cas3 family.</text>
</comment>
<dbReference type="InterPro" id="IPR027417">
    <property type="entry name" value="P-loop_NTPase"/>
</dbReference>
<dbReference type="GO" id="GO:0046872">
    <property type="term" value="F:metal ion binding"/>
    <property type="evidence" value="ECO:0007669"/>
    <property type="project" value="UniProtKB-KW"/>
</dbReference>
<dbReference type="GO" id="GO:0005829">
    <property type="term" value="C:cytosol"/>
    <property type="evidence" value="ECO:0007669"/>
    <property type="project" value="TreeGrafter"/>
</dbReference>
<proteinExistence type="inferred from homology"/>
<dbReference type="GO" id="GO:0003724">
    <property type="term" value="F:RNA helicase activity"/>
    <property type="evidence" value="ECO:0007669"/>
    <property type="project" value="TreeGrafter"/>
</dbReference>
<dbReference type="Pfam" id="PF00270">
    <property type="entry name" value="DEAD"/>
    <property type="match status" value="1"/>
</dbReference>
<dbReference type="SUPFAM" id="SSF52540">
    <property type="entry name" value="P-loop containing nucleoside triphosphate hydrolases"/>
    <property type="match status" value="1"/>
</dbReference>
<gene>
    <name evidence="13" type="primary">cas3</name>
    <name evidence="13" type="ORF">EDM52_18315</name>
</gene>
<comment type="similarity">
    <text evidence="1">In the N-terminal section; belongs to the CRISPR-associated nuclease Cas3-HD family.</text>
</comment>
<dbReference type="InterPro" id="IPR011545">
    <property type="entry name" value="DEAD/DEAH_box_helicase_dom"/>
</dbReference>
<comment type="similarity">
    <text evidence="10">Belongs to the DEAD box helicase family.</text>
</comment>
<keyword evidence="5" id="KW-0547">Nucleotide-binding</keyword>
<keyword evidence="8" id="KW-0067">ATP-binding</keyword>
<dbReference type="InterPro" id="IPR050079">
    <property type="entry name" value="DEAD_box_RNA_helicase"/>
</dbReference>
<dbReference type="NCBIfam" id="TIGR01587">
    <property type="entry name" value="cas3_core"/>
    <property type="match status" value="1"/>
</dbReference>
<dbReference type="SMART" id="SM00487">
    <property type="entry name" value="DEXDc"/>
    <property type="match status" value="1"/>
</dbReference>
<dbReference type="InterPro" id="IPR006474">
    <property type="entry name" value="Helicase_Cas3_CRISPR-ass_core"/>
</dbReference>
<evidence type="ECO:0000256" key="9">
    <source>
        <dbReference type="ARBA" id="ARBA00023118"/>
    </source>
</evidence>
<evidence type="ECO:0000256" key="3">
    <source>
        <dbReference type="ARBA" id="ARBA00022722"/>
    </source>
</evidence>
<dbReference type="SMART" id="SM00490">
    <property type="entry name" value="HELICc"/>
    <property type="match status" value="1"/>
</dbReference>
<evidence type="ECO:0000313" key="13">
    <source>
        <dbReference type="EMBL" id="RNB69928.1"/>
    </source>
</evidence>
<dbReference type="GO" id="GO:0004518">
    <property type="term" value="F:nuclease activity"/>
    <property type="evidence" value="ECO:0007669"/>
    <property type="project" value="UniProtKB-KW"/>
</dbReference>
<feature type="domain" description="HD Cas3-type" evidence="12">
    <location>
        <begin position="23"/>
        <end position="207"/>
    </location>
</feature>
<accession>A0A3M8C2K2</accession>
<dbReference type="Gene3D" id="3.40.50.300">
    <property type="entry name" value="P-loop containing nucleotide triphosphate hydrolases"/>
    <property type="match status" value="2"/>
</dbReference>
<name>A0A3M8C2K2_9BACL</name>
<keyword evidence="3" id="KW-0540">Nuclease</keyword>
<dbReference type="PANTHER" id="PTHR47959:SF16">
    <property type="entry name" value="CRISPR-ASSOCIATED NUCLEASE_HELICASE CAS3-RELATED"/>
    <property type="match status" value="1"/>
</dbReference>
<protein>
    <submittedName>
        <fullName evidence="13">CRISPR-associated helicase Cas3</fullName>
    </submittedName>
</protein>
<dbReference type="CDD" id="cd09641">
    <property type="entry name" value="Cas3''_I"/>
    <property type="match status" value="1"/>
</dbReference>
<feature type="domain" description="Helicase ATP-binding" evidence="11">
    <location>
        <begin position="374"/>
        <end position="492"/>
    </location>
</feature>
<dbReference type="NCBIfam" id="TIGR01596">
    <property type="entry name" value="cas3_HD"/>
    <property type="match status" value="1"/>
</dbReference>
<comment type="caution">
    <text evidence="13">The sequence shown here is derived from an EMBL/GenBank/DDBJ whole genome shotgun (WGS) entry which is preliminary data.</text>
</comment>
<evidence type="ECO:0000259" key="12">
    <source>
        <dbReference type="PROSITE" id="PS51643"/>
    </source>
</evidence>
<dbReference type="PROSITE" id="PS51192">
    <property type="entry name" value="HELICASE_ATP_BIND_1"/>
    <property type="match status" value="1"/>
</dbReference>
<evidence type="ECO:0000256" key="6">
    <source>
        <dbReference type="ARBA" id="ARBA00022801"/>
    </source>
</evidence>
<dbReference type="PANTHER" id="PTHR47959">
    <property type="entry name" value="ATP-DEPENDENT RNA HELICASE RHLE-RELATED"/>
    <property type="match status" value="1"/>
</dbReference>
<dbReference type="InterPro" id="IPR014001">
    <property type="entry name" value="Helicase_ATP-bd"/>
</dbReference>
<reference evidence="13 14" key="1">
    <citation type="submission" date="2018-10" db="EMBL/GenBank/DDBJ databases">
        <title>Phylogenomics of Brevibacillus.</title>
        <authorList>
            <person name="Dunlap C."/>
        </authorList>
    </citation>
    <scope>NUCLEOTIDE SEQUENCE [LARGE SCALE GENOMIC DNA]</scope>
    <source>
        <strain evidence="13 14">JCM 12215</strain>
    </source>
</reference>
<dbReference type="GO" id="GO:0016787">
    <property type="term" value="F:hydrolase activity"/>
    <property type="evidence" value="ECO:0007669"/>
    <property type="project" value="UniProtKB-KW"/>
</dbReference>
<dbReference type="InterPro" id="IPR001650">
    <property type="entry name" value="Helicase_C-like"/>
</dbReference>
<dbReference type="InterPro" id="IPR054712">
    <property type="entry name" value="Cas3-like_dom"/>
</dbReference>
<evidence type="ECO:0000256" key="5">
    <source>
        <dbReference type="ARBA" id="ARBA00022741"/>
    </source>
</evidence>
<dbReference type="Proteomes" id="UP000282028">
    <property type="component" value="Unassembled WGS sequence"/>
</dbReference>
<evidence type="ECO:0000313" key="14">
    <source>
        <dbReference type="Proteomes" id="UP000282028"/>
    </source>
</evidence>
<dbReference type="InterPro" id="IPR038257">
    <property type="entry name" value="CRISPR-assoc_Cas3_HD_sf"/>
</dbReference>
<evidence type="ECO:0000256" key="8">
    <source>
        <dbReference type="ARBA" id="ARBA00022840"/>
    </source>
</evidence>
<keyword evidence="9" id="KW-0051">Antiviral defense</keyword>
<evidence type="ECO:0000256" key="7">
    <source>
        <dbReference type="ARBA" id="ARBA00022806"/>
    </source>
</evidence>
<dbReference type="GO" id="GO:0005524">
    <property type="term" value="F:ATP binding"/>
    <property type="evidence" value="ECO:0007669"/>
    <property type="project" value="UniProtKB-KW"/>
</dbReference>
<dbReference type="RefSeq" id="WP_122910399.1">
    <property type="nucleotide sequence ID" value="NZ_RHHR01000036.1"/>
</dbReference>
<organism evidence="13 14">
    <name type="scientific">Brevibacillus invocatus</name>
    <dbReference type="NCBI Taxonomy" id="173959"/>
    <lineage>
        <taxon>Bacteria</taxon>
        <taxon>Bacillati</taxon>
        <taxon>Bacillota</taxon>
        <taxon>Bacilli</taxon>
        <taxon>Bacillales</taxon>
        <taxon>Paenibacillaceae</taxon>
        <taxon>Brevibacillus</taxon>
    </lineage>
</organism>
<dbReference type="PROSITE" id="PS51643">
    <property type="entry name" value="HD_CAS3"/>
    <property type="match status" value="1"/>
</dbReference>
<dbReference type="GO" id="GO:0003676">
    <property type="term" value="F:nucleic acid binding"/>
    <property type="evidence" value="ECO:0007669"/>
    <property type="project" value="InterPro"/>
</dbReference>
<dbReference type="GO" id="GO:0051607">
    <property type="term" value="P:defense response to virus"/>
    <property type="evidence" value="ECO:0007669"/>
    <property type="project" value="UniProtKB-KW"/>
</dbReference>
<keyword evidence="7" id="KW-0347">Helicase</keyword>
<dbReference type="Pfam" id="PF22590">
    <property type="entry name" value="Cas3-like_C_2"/>
    <property type="match status" value="1"/>
</dbReference>
<dbReference type="Pfam" id="PF18019">
    <property type="entry name" value="Cas3_HD"/>
    <property type="match status" value="1"/>
</dbReference>
<keyword evidence="6" id="KW-0378">Hydrolase</keyword>
<evidence type="ECO:0000256" key="1">
    <source>
        <dbReference type="ARBA" id="ARBA00006847"/>
    </source>
</evidence>
<dbReference type="InterPro" id="IPR006483">
    <property type="entry name" value="CRISPR-assoc_Cas3_HD"/>
</dbReference>
<dbReference type="AlphaFoldDB" id="A0A3M8C2K2"/>
<keyword evidence="4" id="KW-0479">Metal-binding</keyword>
<dbReference type="OrthoDB" id="9810236at2"/>
<evidence type="ECO:0000256" key="4">
    <source>
        <dbReference type="ARBA" id="ARBA00022723"/>
    </source>
</evidence>
<evidence type="ECO:0000256" key="10">
    <source>
        <dbReference type="ARBA" id="ARBA00038437"/>
    </source>
</evidence>
<dbReference type="EMBL" id="RHHR01000036">
    <property type="protein sequence ID" value="RNB69928.1"/>
    <property type="molecule type" value="Genomic_DNA"/>
</dbReference>
<keyword evidence="14" id="KW-1185">Reference proteome</keyword>
<evidence type="ECO:0000256" key="2">
    <source>
        <dbReference type="ARBA" id="ARBA00009046"/>
    </source>
</evidence>
<dbReference type="Gene3D" id="1.10.3210.30">
    <property type="match status" value="1"/>
</dbReference>